<organism evidence="1 2">
    <name type="scientific">Candidatus Daviesbacteria bacterium RIFCSPHIGHO2_02_FULL_43_12</name>
    <dbReference type="NCBI Taxonomy" id="1797776"/>
    <lineage>
        <taxon>Bacteria</taxon>
        <taxon>Candidatus Daviesiibacteriota</taxon>
    </lineage>
</organism>
<name>A0A1F5KIT2_9BACT</name>
<gene>
    <name evidence="1" type="ORF">A3D25_05140</name>
</gene>
<accession>A0A1F5KIT2</accession>
<dbReference type="EMBL" id="MFDD01000005">
    <property type="protein sequence ID" value="OGE40759.1"/>
    <property type="molecule type" value="Genomic_DNA"/>
</dbReference>
<evidence type="ECO:0000313" key="1">
    <source>
        <dbReference type="EMBL" id="OGE40759.1"/>
    </source>
</evidence>
<reference evidence="1 2" key="1">
    <citation type="journal article" date="2016" name="Nat. Commun.">
        <title>Thousands of microbial genomes shed light on interconnected biogeochemical processes in an aquifer system.</title>
        <authorList>
            <person name="Anantharaman K."/>
            <person name="Brown C.T."/>
            <person name="Hug L.A."/>
            <person name="Sharon I."/>
            <person name="Castelle C.J."/>
            <person name="Probst A.J."/>
            <person name="Thomas B.C."/>
            <person name="Singh A."/>
            <person name="Wilkins M.J."/>
            <person name="Karaoz U."/>
            <person name="Brodie E.L."/>
            <person name="Williams K.H."/>
            <person name="Hubbard S.S."/>
            <person name="Banfield J.F."/>
        </authorList>
    </citation>
    <scope>NUCLEOTIDE SEQUENCE [LARGE SCALE GENOMIC DNA]</scope>
</reference>
<evidence type="ECO:0000313" key="2">
    <source>
        <dbReference type="Proteomes" id="UP000177328"/>
    </source>
</evidence>
<comment type="caution">
    <text evidence="1">The sequence shown here is derived from an EMBL/GenBank/DDBJ whole genome shotgun (WGS) entry which is preliminary data.</text>
</comment>
<proteinExistence type="predicted"/>
<protein>
    <submittedName>
        <fullName evidence="1">Uncharacterized protein</fullName>
    </submittedName>
</protein>
<sequence length="264" mass="31010">MSKISDKTSKNNDLEKFQNFLRAFGAARLLLQRAHEHGSLIEGLVLYAALADGFCRICLVLKEQLEKKNEDINQKYIYQHEDESNFNERKIYGLALDKKIIDKNLFKELNTLYDIRNKVIHRFFISEVEYTHLEIVCTRYEKVYDQLYKITYNLESEQIKQGIGMTISGKYTEKDKIETRSDVFKKIKSGSERNLAKTLGCASVEEIIEFGSKRGFFKKCKECKHLKIEHFDHKALQRTKTKVHNLDTYLSTCKSRDCSCKKYR</sequence>
<dbReference type="AlphaFoldDB" id="A0A1F5KIT2"/>
<dbReference type="Proteomes" id="UP000177328">
    <property type="component" value="Unassembled WGS sequence"/>
</dbReference>